<keyword evidence="3" id="KW-1185">Reference proteome</keyword>
<dbReference type="SUPFAM" id="SSF52540">
    <property type="entry name" value="P-loop containing nucleoside triphosphate hydrolases"/>
    <property type="match status" value="1"/>
</dbReference>
<dbReference type="OrthoDB" id="422720at2759"/>
<dbReference type="Gene3D" id="3.40.50.300">
    <property type="entry name" value="P-loop containing nucleotide triphosphate hydrolases"/>
    <property type="match status" value="1"/>
</dbReference>
<evidence type="ECO:0000313" key="3">
    <source>
        <dbReference type="Proteomes" id="UP001153069"/>
    </source>
</evidence>
<dbReference type="Pfam" id="PF05049">
    <property type="entry name" value="IIGP"/>
    <property type="match status" value="1"/>
</dbReference>
<gene>
    <name evidence="2" type="ORF">SEMRO_870_G213720.1</name>
</gene>
<protein>
    <submittedName>
        <fullName evidence="2">Interferon-gamma-inducible GTPase</fullName>
    </submittedName>
</protein>
<dbReference type="InterPro" id="IPR007743">
    <property type="entry name" value="Immunity-related_GTPase-like"/>
</dbReference>
<evidence type="ECO:0000313" key="2">
    <source>
        <dbReference type="EMBL" id="CAB9517648.1"/>
    </source>
</evidence>
<feature type="region of interest" description="Disordered" evidence="1">
    <location>
        <begin position="72"/>
        <end position="127"/>
    </location>
</feature>
<comment type="caution">
    <text evidence="2">The sequence shown here is derived from an EMBL/GenBank/DDBJ whole genome shotgun (WGS) entry which is preliminary data.</text>
</comment>
<feature type="compositionally biased region" description="Basic and acidic residues" evidence="1">
    <location>
        <begin position="72"/>
        <end position="111"/>
    </location>
</feature>
<organism evidence="2 3">
    <name type="scientific">Seminavis robusta</name>
    <dbReference type="NCBI Taxonomy" id="568900"/>
    <lineage>
        <taxon>Eukaryota</taxon>
        <taxon>Sar</taxon>
        <taxon>Stramenopiles</taxon>
        <taxon>Ochrophyta</taxon>
        <taxon>Bacillariophyta</taxon>
        <taxon>Bacillariophyceae</taxon>
        <taxon>Bacillariophycidae</taxon>
        <taxon>Naviculales</taxon>
        <taxon>Naviculaceae</taxon>
        <taxon>Seminavis</taxon>
    </lineage>
</organism>
<dbReference type="InterPro" id="IPR027417">
    <property type="entry name" value="P-loop_NTPase"/>
</dbReference>
<evidence type="ECO:0000256" key="1">
    <source>
        <dbReference type="SAM" id="MobiDB-lite"/>
    </source>
</evidence>
<accession>A0A9N8HP37</accession>
<reference evidence="2" key="1">
    <citation type="submission" date="2020-06" db="EMBL/GenBank/DDBJ databases">
        <authorList>
            <consortium name="Plant Systems Biology data submission"/>
        </authorList>
    </citation>
    <scope>NUCLEOTIDE SEQUENCE</scope>
    <source>
        <strain evidence="2">D6</strain>
    </source>
</reference>
<proteinExistence type="predicted"/>
<dbReference type="GO" id="GO:0005525">
    <property type="term" value="F:GTP binding"/>
    <property type="evidence" value="ECO:0007669"/>
    <property type="project" value="InterPro"/>
</dbReference>
<name>A0A9N8HP37_9STRA</name>
<dbReference type="GO" id="GO:0016020">
    <property type="term" value="C:membrane"/>
    <property type="evidence" value="ECO:0007669"/>
    <property type="project" value="InterPro"/>
</dbReference>
<dbReference type="AlphaFoldDB" id="A0A9N8HP37"/>
<sequence length="397" mass="44581">MGLVLATPAVLAADAAMAGVLGGLVVAVGAALVAFVRREPPEMTEEVLLAIQRMNEELQSARDEFDRELQRTRDELEATTKERDKAYQDLEDANSEKTRGTKEAKAVEEKSTGGQSDSGTKKSEASRAALLEKSWGPRPSHLPDDVFSVAFTGRTGTGKTSLWNEYVKLFFLQLVPTQKQNSYISSVPRGEVGIVETTKDAISYTFPETYFAIADIPGHGTSSFPTSAYVRELSIGYYDMVLYVYADRLNRTDVDLMLNYIMYQIPFRLVRQKFHKDLVGCAENEFRVTNEVTAFNDRSKEMAEYVQTRVKNQEFISKTKKRLHEELIKNWTTLLDAAPASVVQLRKADFISKMKDASIFYCLDSNHPEKYDSVALLGDIKERMIERGSKTSSVKEP</sequence>
<dbReference type="Proteomes" id="UP001153069">
    <property type="component" value="Unassembled WGS sequence"/>
</dbReference>
<dbReference type="EMBL" id="CAICTM010000869">
    <property type="protein sequence ID" value="CAB9517648.1"/>
    <property type="molecule type" value="Genomic_DNA"/>
</dbReference>